<sequence length="237" mass="26013">MIAPPTLPPGIYGPSKTGKDPKRESPRPGLPSPEALPKQGRDPIDRRRGGTLLSAFDPSSRTSVTSFPSYRQCRKENGMLSRELMKQKNWTRDSTSNNRRADQSSNSMATGGRGSTCTGGPLLLLLTKGELPALEKQKIARKADYLHEKPLECGLIGQLSSGLGWGSIRNMIHERDFEIVSYLPTRSSAGSNAFPVEVQYICQSYGNQLDSPSLPPILNIFISSTPPQRRHPPIGTW</sequence>
<dbReference type="AlphaFoldDB" id="A0A7J0D785"/>
<proteinExistence type="predicted"/>
<dbReference type="Proteomes" id="UP000585474">
    <property type="component" value="Unassembled WGS sequence"/>
</dbReference>
<dbReference type="EMBL" id="BJWL01000051">
    <property type="protein sequence ID" value="GFS28749.1"/>
    <property type="molecule type" value="Genomic_DNA"/>
</dbReference>
<evidence type="ECO:0000256" key="1">
    <source>
        <dbReference type="SAM" id="MobiDB-lite"/>
    </source>
</evidence>
<evidence type="ECO:0000313" key="2">
    <source>
        <dbReference type="EMBL" id="GFS28749.1"/>
    </source>
</evidence>
<feature type="compositionally biased region" description="Polar residues" evidence="1">
    <location>
        <begin position="92"/>
        <end position="109"/>
    </location>
</feature>
<gene>
    <name evidence="2" type="ORF">Acr_00g0003690</name>
</gene>
<evidence type="ECO:0000313" key="3">
    <source>
        <dbReference type="Proteomes" id="UP000585474"/>
    </source>
</evidence>
<comment type="caution">
    <text evidence="2">The sequence shown here is derived from an EMBL/GenBank/DDBJ whole genome shotgun (WGS) entry which is preliminary data.</text>
</comment>
<feature type="compositionally biased region" description="Polar residues" evidence="1">
    <location>
        <begin position="57"/>
        <end position="69"/>
    </location>
</feature>
<organism evidence="2 3">
    <name type="scientific">Actinidia rufa</name>
    <dbReference type="NCBI Taxonomy" id="165716"/>
    <lineage>
        <taxon>Eukaryota</taxon>
        <taxon>Viridiplantae</taxon>
        <taxon>Streptophyta</taxon>
        <taxon>Embryophyta</taxon>
        <taxon>Tracheophyta</taxon>
        <taxon>Spermatophyta</taxon>
        <taxon>Magnoliopsida</taxon>
        <taxon>eudicotyledons</taxon>
        <taxon>Gunneridae</taxon>
        <taxon>Pentapetalae</taxon>
        <taxon>asterids</taxon>
        <taxon>Ericales</taxon>
        <taxon>Actinidiaceae</taxon>
        <taxon>Actinidia</taxon>
    </lineage>
</organism>
<reference evidence="3" key="1">
    <citation type="submission" date="2019-07" db="EMBL/GenBank/DDBJ databases">
        <title>De Novo Assembly of kiwifruit Actinidia rufa.</title>
        <authorList>
            <person name="Sugita-Konishi S."/>
            <person name="Sato K."/>
            <person name="Mori E."/>
            <person name="Abe Y."/>
            <person name="Kisaki G."/>
            <person name="Hamano K."/>
            <person name="Suezawa K."/>
            <person name="Otani M."/>
            <person name="Fukuda T."/>
            <person name="Manabe T."/>
            <person name="Gomi K."/>
            <person name="Tabuchi M."/>
            <person name="Akimitsu K."/>
            <person name="Kataoka I."/>
        </authorList>
    </citation>
    <scope>NUCLEOTIDE SEQUENCE [LARGE SCALE GENOMIC DNA]</scope>
    <source>
        <strain evidence="3">cv. Fuchu</strain>
    </source>
</reference>
<feature type="compositionally biased region" description="Basic and acidic residues" evidence="1">
    <location>
        <begin position="39"/>
        <end position="48"/>
    </location>
</feature>
<keyword evidence="3" id="KW-1185">Reference proteome</keyword>
<feature type="region of interest" description="Disordered" evidence="1">
    <location>
        <begin position="1"/>
        <end position="115"/>
    </location>
</feature>
<accession>A0A7J0D785</accession>
<name>A0A7J0D785_9ERIC</name>
<protein>
    <submittedName>
        <fullName evidence="2">Uncharacterized protein</fullName>
    </submittedName>
</protein>
<feature type="compositionally biased region" description="Basic and acidic residues" evidence="1">
    <location>
        <begin position="17"/>
        <end position="26"/>
    </location>
</feature>